<comment type="caution">
    <text evidence="17">The sequence shown here is derived from an EMBL/GenBank/DDBJ whole genome shotgun (WGS) entry which is preliminary data.</text>
</comment>
<keyword evidence="6 12" id="KW-0697">Rotamase</keyword>
<keyword evidence="5 12" id="KW-0132">Cell division</keyword>
<comment type="subcellular location">
    <subcellularLocation>
        <location evidence="12">Cytoplasm</location>
    </subcellularLocation>
    <text evidence="12">About half TF is bound to the ribosome near the polypeptide exit tunnel while the other half is free in the cytoplasm.</text>
</comment>
<evidence type="ECO:0000256" key="14">
    <source>
        <dbReference type="RuleBase" id="RU003914"/>
    </source>
</evidence>
<evidence type="ECO:0000256" key="9">
    <source>
        <dbReference type="ARBA" id="ARBA00023306"/>
    </source>
</evidence>
<name>A0ABW1U9Y5_9LACO</name>
<keyword evidence="9 12" id="KW-0131">Cell cycle</keyword>
<dbReference type="InterPro" id="IPR027304">
    <property type="entry name" value="Trigger_fact/SurA_dom_sf"/>
</dbReference>
<keyword evidence="7 12" id="KW-0143">Chaperone</keyword>
<dbReference type="InterPro" id="IPR008881">
    <property type="entry name" value="Trigger_fac_ribosome-bd_bac"/>
</dbReference>
<evidence type="ECO:0000256" key="3">
    <source>
        <dbReference type="ARBA" id="ARBA00013194"/>
    </source>
</evidence>
<dbReference type="InterPro" id="IPR008880">
    <property type="entry name" value="Trigger_fac_C"/>
</dbReference>
<sequence length="434" mass="48569">MAAKWEKKEANQGELTFEIAPDKIKEGLDKAFQRTKKNLAVPGFRKGRVPRQIFNQMYGEEALYQDALNIVLPEAYDAAIKEAGIEPVDQPQVDVESMDKGKAWVLKAVVTVKPDVKLGEYKNLSVTKQNTRVYQKDIDAELEKQRQQQAELVLKEDEAAAKGDTVVIDFDGYVDGKQFDGGKADNYSLELGSNSFIPGFEDQLVGHKAGENVDVKVTFPKDYQAEDLRDKEATFKVTIHEVKEKQLPELDDEFAKDVDEDVDSLEELQAKTKDRLKEQKTAAAHDAIEDEAISEAVDNAEIGDIPEAMLKDDIDRQMDQYLANMQQQGIEPKMYFQLTGTTQDDLRKQFTDGADKRVKTNLVLEAVVEAEKIEPSEDEVAAEVKDLAAQYGMEESAVRSALSDDMLKHDIAIKSAVDLIADSAKQDKKKDAED</sequence>
<evidence type="ECO:0000313" key="17">
    <source>
        <dbReference type="EMBL" id="MFC6289355.1"/>
    </source>
</evidence>
<dbReference type="EMBL" id="JBHSSO010000012">
    <property type="protein sequence ID" value="MFC6289355.1"/>
    <property type="molecule type" value="Genomic_DNA"/>
</dbReference>
<evidence type="ECO:0000256" key="2">
    <source>
        <dbReference type="ARBA" id="ARBA00005464"/>
    </source>
</evidence>
<evidence type="ECO:0000256" key="8">
    <source>
        <dbReference type="ARBA" id="ARBA00023235"/>
    </source>
</evidence>
<comment type="domain">
    <text evidence="12">Consists of 3 domains; the N-terminus binds the ribosome, the middle domain has PPIase activity, while the C-terminus has intrinsic chaperone activity on its own.</text>
</comment>
<gene>
    <name evidence="12 17" type="primary">tig</name>
    <name evidence="17" type="ORF">ACFP1M_03955</name>
</gene>
<evidence type="ECO:0000256" key="10">
    <source>
        <dbReference type="ARBA" id="ARBA00024849"/>
    </source>
</evidence>
<dbReference type="SUPFAM" id="SSF102735">
    <property type="entry name" value="Trigger factor ribosome-binding domain"/>
    <property type="match status" value="1"/>
</dbReference>
<organism evidence="17 18">
    <name type="scientific">Levilactobacillus angrenensis</name>
    <dbReference type="NCBI Taxonomy" id="2486020"/>
    <lineage>
        <taxon>Bacteria</taxon>
        <taxon>Bacillati</taxon>
        <taxon>Bacillota</taxon>
        <taxon>Bacilli</taxon>
        <taxon>Lactobacillales</taxon>
        <taxon>Lactobacillaceae</taxon>
        <taxon>Levilactobacillus</taxon>
    </lineage>
</organism>
<comment type="function">
    <text evidence="10 12">Involved in protein export. Acts as a chaperone by maintaining the newly synthesized protein in an open conformation. Functions as a peptidyl-prolyl cis-trans isomerase.</text>
</comment>
<evidence type="ECO:0000256" key="12">
    <source>
        <dbReference type="HAMAP-Rule" id="MF_00303"/>
    </source>
</evidence>
<evidence type="ECO:0000313" key="18">
    <source>
        <dbReference type="Proteomes" id="UP001596258"/>
    </source>
</evidence>
<dbReference type="Gene3D" id="1.10.3120.10">
    <property type="entry name" value="Trigger factor, C-terminal domain"/>
    <property type="match status" value="1"/>
</dbReference>
<evidence type="ECO:0000256" key="6">
    <source>
        <dbReference type="ARBA" id="ARBA00023110"/>
    </source>
</evidence>
<dbReference type="InterPro" id="IPR036611">
    <property type="entry name" value="Trigger_fac_ribosome-bd_sf"/>
</dbReference>
<dbReference type="PANTHER" id="PTHR30560:SF3">
    <property type="entry name" value="TRIGGER FACTOR-LIKE PROTEIN TIG, CHLOROPLASTIC"/>
    <property type="match status" value="1"/>
</dbReference>
<protein>
    <recommendedName>
        <fullName evidence="4 12">Trigger factor</fullName>
        <shortName evidence="12">TF</shortName>
        <ecNumber evidence="3 12">5.2.1.8</ecNumber>
    </recommendedName>
    <alternativeName>
        <fullName evidence="11 12">PPIase</fullName>
    </alternativeName>
</protein>
<dbReference type="PIRSF" id="PIRSF003095">
    <property type="entry name" value="Trigger_factor"/>
    <property type="match status" value="1"/>
</dbReference>
<keyword evidence="15" id="KW-0175">Coiled coil</keyword>
<comment type="similarity">
    <text evidence="2 12 14">Belongs to the FKBP-type PPIase family. Tig subfamily.</text>
</comment>
<comment type="catalytic activity">
    <reaction evidence="1 12 13">
        <text>[protein]-peptidylproline (omega=180) = [protein]-peptidylproline (omega=0)</text>
        <dbReference type="Rhea" id="RHEA:16237"/>
        <dbReference type="Rhea" id="RHEA-COMP:10747"/>
        <dbReference type="Rhea" id="RHEA-COMP:10748"/>
        <dbReference type="ChEBI" id="CHEBI:83833"/>
        <dbReference type="ChEBI" id="CHEBI:83834"/>
        <dbReference type="EC" id="5.2.1.8"/>
    </reaction>
</comment>
<dbReference type="HAMAP" id="MF_00303">
    <property type="entry name" value="Trigger_factor_Tig"/>
    <property type="match status" value="1"/>
</dbReference>
<dbReference type="Gene3D" id="3.30.70.1050">
    <property type="entry name" value="Trigger factor ribosome-binding domain"/>
    <property type="match status" value="1"/>
</dbReference>
<evidence type="ECO:0000256" key="15">
    <source>
        <dbReference type="SAM" id="Coils"/>
    </source>
</evidence>
<evidence type="ECO:0000256" key="5">
    <source>
        <dbReference type="ARBA" id="ARBA00022618"/>
    </source>
</evidence>
<dbReference type="InterPro" id="IPR046357">
    <property type="entry name" value="PPIase_dom_sf"/>
</dbReference>
<reference evidence="18" key="1">
    <citation type="journal article" date="2019" name="Int. J. Syst. Evol. Microbiol.">
        <title>The Global Catalogue of Microorganisms (GCM) 10K type strain sequencing project: providing services to taxonomists for standard genome sequencing and annotation.</title>
        <authorList>
            <consortium name="The Broad Institute Genomics Platform"/>
            <consortium name="The Broad Institute Genome Sequencing Center for Infectious Disease"/>
            <person name="Wu L."/>
            <person name="Ma J."/>
        </authorList>
    </citation>
    <scope>NUCLEOTIDE SEQUENCE [LARGE SCALE GENOMIC DNA]</scope>
    <source>
        <strain evidence="18">CCM 8893</strain>
    </source>
</reference>
<evidence type="ECO:0000259" key="16">
    <source>
        <dbReference type="PROSITE" id="PS50059"/>
    </source>
</evidence>
<dbReference type="Pfam" id="PF05698">
    <property type="entry name" value="Trigger_C"/>
    <property type="match status" value="1"/>
</dbReference>
<dbReference type="InterPro" id="IPR001179">
    <property type="entry name" value="PPIase_FKBP_dom"/>
</dbReference>
<proteinExistence type="inferred from homology"/>
<keyword evidence="18" id="KW-1185">Reference proteome</keyword>
<dbReference type="Proteomes" id="UP001596258">
    <property type="component" value="Unassembled WGS sequence"/>
</dbReference>
<keyword evidence="8 12" id="KW-0413">Isomerase</keyword>
<keyword evidence="12" id="KW-0963">Cytoplasm</keyword>
<accession>A0ABW1U9Y5</accession>
<dbReference type="InterPro" id="IPR005215">
    <property type="entry name" value="Trig_fac"/>
</dbReference>
<dbReference type="EC" id="5.2.1.8" evidence="3 12"/>
<dbReference type="SUPFAM" id="SSF54534">
    <property type="entry name" value="FKBP-like"/>
    <property type="match status" value="1"/>
</dbReference>
<dbReference type="NCBIfam" id="TIGR00115">
    <property type="entry name" value="tig"/>
    <property type="match status" value="1"/>
</dbReference>
<evidence type="ECO:0000256" key="4">
    <source>
        <dbReference type="ARBA" id="ARBA00016902"/>
    </source>
</evidence>
<dbReference type="SUPFAM" id="SSF109998">
    <property type="entry name" value="Triger factor/SurA peptide-binding domain-like"/>
    <property type="match status" value="1"/>
</dbReference>
<feature type="domain" description="PPIase FKBP-type" evidence="16">
    <location>
        <begin position="163"/>
        <end position="248"/>
    </location>
</feature>
<evidence type="ECO:0000256" key="11">
    <source>
        <dbReference type="ARBA" id="ARBA00029986"/>
    </source>
</evidence>
<dbReference type="Pfam" id="PF00254">
    <property type="entry name" value="FKBP_C"/>
    <property type="match status" value="1"/>
</dbReference>
<feature type="coiled-coil region" evidence="15">
    <location>
        <begin position="255"/>
        <end position="282"/>
    </location>
</feature>
<evidence type="ECO:0000256" key="13">
    <source>
        <dbReference type="PROSITE-ProRule" id="PRU00277"/>
    </source>
</evidence>
<dbReference type="InterPro" id="IPR037041">
    <property type="entry name" value="Trigger_fac_C_sf"/>
</dbReference>
<dbReference type="PANTHER" id="PTHR30560">
    <property type="entry name" value="TRIGGER FACTOR CHAPERONE AND PEPTIDYL-PROLYL CIS/TRANS ISOMERASE"/>
    <property type="match status" value="1"/>
</dbReference>
<evidence type="ECO:0000256" key="1">
    <source>
        <dbReference type="ARBA" id="ARBA00000971"/>
    </source>
</evidence>
<dbReference type="Pfam" id="PF05697">
    <property type="entry name" value="Trigger_N"/>
    <property type="match status" value="1"/>
</dbReference>
<dbReference type="GO" id="GO:0003755">
    <property type="term" value="F:peptidyl-prolyl cis-trans isomerase activity"/>
    <property type="evidence" value="ECO:0007669"/>
    <property type="project" value="UniProtKB-EC"/>
</dbReference>
<dbReference type="RefSeq" id="WP_125577224.1">
    <property type="nucleotide sequence ID" value="NZ_JBHSSO010000012.1"/>
</dbReference>
<dbReference type="Gene3D" id="3.10.50.40">
    <property type="match status" value="1"/>
</dbReference>
<evidence type="ECO:0000256" key="7">
    <source>
        <dbReference type="ARBA" id="ARBA00023186"/>
    </source>
</evidence>
<dbReference type="PROSITE" id="PS50059">
    <property type="entry name" value="FKBP_PPIASE"/>
    <property type="match status" value="1"/>
</dbReference>